<accession>A0ABY5DK40</accession>
<dbReference type="Proteomes" id="UP001055955">
    <property type="component" value="Chromosome"/>
</dbReference>
<feature type="domain" description="NTP pyrophosphohydrolase MazG-like" evidence="1">
    <location>
        <begin position="26"/>
        <end position="88"/>
    </location>
</feature>
<evidence type="ECO:0000313" key="3">
    <source>
        <dbReference type="Proteomes" id="UP001055955"/>
    </source>
</evidence>
<dbReference type="SUPFAM" id="SSF101386">
    <property type="entry name" value="all-alpha NTP pyrophosphatases"/>
    <property type="match status" value="1"/>
</dbReference>
<protein>
    <recommendedName>
        <fullName evidence="1">NTP pyrophosphohydrolase MazG-like domain-containing protein</fullName>
    </recommendedName>
</protein>
<keyword evidence="3" id="KW-1185">Reference proteome</keyword>
<evidence type="ECO:0000259" key="1">
    <source>
        <dbReference type="Pfam" id="PF03819"/>
    </source>
</evidence>
<name>A0ABY5DK40_9GAMM</name>
<dbReference type="PANTHER" id="PTHR30522">
    <property type="entry name" value="NUCLEOSIDE TRIPHOSPHATE PYROPHOSPHOHYDROLASE"/>
    <property type="match status" value="1"/>
</dbReference>
<dbReference type="PANTHER" id="PTHR30522:SF0">
    <property type="entry name" value="NUCLEOSIDE TRIPHOSPHATE PYROPHOSPHOHYDROLASE"/>
    <property type="match status" value="1"/>
</dbReference>
<dbReference type="InterPro" id="IPR011551">
    <property type="entry name" value="NTP_PyrPHydrolase_MazG"/>
</dbReference>
<sequence>MSDLIEEMVKVEADARSFGFSYPDYKEIIKQIQSECAEVAASIEQGESLARQQEEIGDLIHAVIALCYHQGFDVAQTMEQATHKFSNRMTALKQVAKKRGLSNLEHLSLSELLELWQEAKTSSN</sequence>
<dbReference type="Pfam" id="PF03819">
    <property type="entry name" value="MazG"/>
    <property type="match status" value="1"/>
</dbReference>
<organism evidence="2 3">
    <name type="scientific">Candidatus Comchoanobacter bicostacola</name>
    <dbReference type="NCBI Taxonomy" id="2919598"/>
    <lineage>
        <taxon>Bacteria</taxon>
        <taxon>Pseudomonadati</taxon>
        <taxon>Pseudomonadota</taxon>
        <taxon>Gammaproteobacteria</taxon>
        <taxon>Candidatus Comchoanobacterales</taxon>
        <taxon>Candidatus Comchoanobacteraceae</taxon>
        <taxon>Candidatus Comchoanobacter</taxon>
    </lineage>
</organism>
<dbReference type="InterPro" id="IPR004518">
    <property type="entry name" value="MazG-like_dom"/>
</dbReference>
<evidence type="ECO:0000313" key="2">
    <source>
        <dbReference type="EMBL" id="UTC24858.1"/>
    </source>
</evidence>
<dbReference type="RefSeq" id="WP_258568647.1">
    <property type="nucleotide sequence ID" value="NZ_CP092900.1"/>
</dbReference>
<reference evidence="2 3" key="1">
    <citation type="journal article" date="2022" name="Nat. Microbiol.">
        <title>The microbiome of a bacterivorous marine choanoflagellate contains a resource-demanding obligate bacterial associate.</title>
        <authorList>
            <person name="Needham D.M."/>
            <person name="Poirier C."/>
            <person name="Bachy C."/>
            <person name="George E.E."/>
            <person name="Wilken S."/>
            <person name="Yung C.C.M."/>
            <person name="Limardo A.J."/>
            <person name="Morando M."/>
            <person name="Sudek L."/>
            <person name="Malmstrom R.R."/>
            <person name="Keeling P.J."/>
            <person name="Santoro A.E."/>
            <person name="Worden A.Z."/>
        </authorList>
    </citation>
    <scope>NUCLEOTIDE SEQUENCE [LARGE SCALE GENOMIC DNA]</scope>
    <source>
        <strain evidence="2 3">Comchoano-1</strain>
    </source>
</reference>
<gene>
    <name evidence="2" type="ORF">MMH89_01670</name>
</gene>
<proteinExistence type="predicted"/>
<dbReference type="EMBL" id="CP092900">
    <property type="protein sequence ID" value="UTC24858.1"/>
    <property type="molecule type" value="Genomic_DNA"/>
</dbReference>
<dbReference type="Gene3D" id="1.10.287.1080">
    <property type="entry name" value="MazG-like"/>
    <property type="match status" value="1"/>
</dbReference>